<reference evidence="1" key="1">
    <citation type="submission" date="2022-11" db="EMBL/GenBank/DDBJ databases">
        <authorList>
            <person name="Kikuchi T."/>
        </authorList>
    </citation>
    <scope>NUCLEOTIDE SEQUENCE</scope>
    <source>
        <strain evidence="1">PS1010</strain>
    </source>
</reference>
<keyword evidence="2" id="KW-1185">Reference proteome</keyword>
<protein>
    <submittedName>
        <fullName evidence="1">Uncharacterized protein</fullName>
    </submittedName>
</protein>
<proteinExistence type="predicted"/>
<sequence>MFSDPIWAADCSGRFSQSSLESQKDVIAVLSKKNAFAYFENSTLVLRIGDNPEYFFKAELQQENGEYLIDSYSKHCSVLDIAKDLNKIYRNLEKSKDFIDILTDPYRMQTCNRRSVVYSLKKMVDDNKFNFRSGYETEILKAEFIEKDFLKYEVRFKSNTFLEGSSKIRFRAVKNPETRKYMLTGELELCI</sequence>
<organism evidence="1 2">
    <name type="scientific">Caenorhabditis angaria</name>
    <dbReference type="NCBI Taxonomy" id="860376"/>
    <lineage>
        <taxon>Eukaryota</taxon>
        <taxon>Metazoa</taxon>
        <taxon>Ecdysozoa</taxon>
        <taxon>Nematoda</taxon>
        <taxon>Chromadorea</taxon>
        <taxon>Rhabditida</taxon>
        <taxon>Rhabditina</taxon>
        <taxon>Rhabditomorpha</taxon>
        <taxon>Rhabditoidea</taxon>
        <taxon>Rhabditidae</taxon>
        <taxon>Peloderinae</taxon>
        <taxon>Caenorhabditis</taxon>
    </lineage>
</organism>
<name>A0A9P1IG72_9PELO</name>
<dbReference type="EMBL" id="CANHGI010000002">
    <property type="protein sequence ID" value="CAI5442647.1"/>
    <property type="molecule type" value="Genomic_DNA"/>
</dbReference>
<gene>
    <name evidence="1" type="ORF">CAMP_LOCUS5284</name>
</gene>
<accession>A0A9P1IG72</accession>
<dbReference type="OrthoDB" id="248387at2759"/>
<evidence type="ECO:0000313" key="2">
    <source>
        <dbReference type="Proteomes" id="UP001152747"/>
    </source>
</evidence>
<comment type="caution">
    <text evidence="1">The sequence shown here is derived from an EMBL/GenBank/DDBJ whole genome shotgun (WGS) entry which is preliminary data.</text>
</comment>
<dbReference type="Proteomes" id="UP001152747">
    <property type="component" value="Unassembled WGS sequence"/>
</dbReference>
<dbReference type="AlphaFoldDB" id="A0A9P1IG72"/>
<evidence type="ECO:0000313" key="1">
    <source>
        <dbReference type="EMBL" id="CAI5442647.1"/>
    </source>
</evidence>